<comment type="caution">
    <text evidence="1">The sequence shown here is derived from an EMBL/GenBank/DDBJ whole genome shotgun (WGS) entry which is preliminary data.</text>
</comment>
<organism evidence="1 2">
    <name type="scientific">Alteromonas australica</name>
    <dbReference type="NCBI Taxonomy" id="589873"/>
    <lineage>
        <taxon>Bacteria</taxon>
        <taxon>Pseudomonadati</taxon>
        <taxon>Pseudomonadota</taxon>
        <taxon>Gammaproteobacteria</taxon>
        <taxon>Alteromonadales</taxon>
        <taxon>Alteromonadaceae</taxon>
        <taxon>Alteromonas/Salinimonas group</taxon>
        <taxon>Alteromonas</taxon>
    </lineage>
</organism>
<protein>
    <submittedName>
        <fullName evidence="1">Uncharacterized protein</fullName>
    </submittedName>
</protein>
<proteinExistence type="predicted"/>
<dbReference type="Proteomes" id="UP000263517">
    <property type="component" value="Unassembled WGS sequence"/>
</dbReference>
<evidence type="ECO:0000313" key="2">
    <source>
        <dbReference type="Proteomes" id="UP000263517"/>
    </source>
</evidence>
<evidence type="ECO:0000313" key="1">
    <source>
        <dbReference type="EMBL" id="HAW74475.1"/>
    </source>
</evidence>
<dbReference type="EMBL" id="DNAN01000066">
    <property type="protein sequence ID" value="HAW74475.1"/>
    <property type="molecule type" value="Genomic_DNA"/>
</dbReference>
<sequence>MDALNLAEYLLKDIRQQKADMTQRLADGAVETIQDYRFMVGQIRGLTQCEEHIKTAMKGIELEDG</sequence>
<dbReference type="AlphaFoldDB" id="A0A350NZK8"/>
<reference evidence="1 2" key="1">
    <citation type="journal article" date="2018" name="Nat. Biotechnol.">
        <title>A standardized bacterial taxonomy based on genome phylogeny substantially revises the tree of life.</title>
        <authorList>
            <person name="Parks D.H."/>
            <person name="Chuvochina M."/>
            <person name="Waite D.W."/>
            <person name="Rinke C."/>
            <person name="Skarshewski A."/>
            <person name="Chaumeil P.A."/>
            <person name="Hugenholtz P."/>
        </authorList>
    </citation>
    <scope>NUCLEOTIDE SEQUENCE [LARGE SCALE GENOMIC DNA]</scope>
    <source>
        <strain evidence="1">UBA11978</strain>
    </source>
</reference>
<gene>
    <name evidence="1" type="ORF">DCW74_01930</name>
</gene>
<name>A0A350NZK8_9ALTE</name>
<accession>A0A350NZK8</accession>